<evidence type="ECO:0008006" key="9">
    <source>
        <dbReference type="Google" id="ProtNLM"/>
    </source>
</evidence>
<dbReference type="OrthoDB" id="9793828at2"/>
<keyword evidence="8" id="KW-1185">Reference proteome</keyword>
<dbReference type="Pfam" id="PF01027">
    <property type="entry name" value="Bax1-I"/>
    <property type="match status" value="1"/>
</dbReference>
<dbReference type="EMBL" id="MIEK01000009">
    <property type="protein sequence ID" value="OEH83322.1"/>
    <property type="molecule type" value="Genomic_DNA"/>
</dbReference>
<dbReference type="STRING" id="762845.BCR26_10360"/>
<reference evidence="7 8" key="1">
    <citation type="submission" date="2016-09" db="EMBL/GenBank/DDBJ databases">
        <authorList>
            <person name="Capua I."/>
            <person name="De Benedictis P."/>
            <person name="Joannis T."/>
            <person name="Lombin L.H."/>
            <person name="Cattoli G."/>
        </authorList>
    </citation>
    <scope>NUCLEOTIDE SEQUENCE [LARGE SCALE GENOMIC DNA]</scope>
    <source>
        <strain evidence="7 8">LMG 25899</strain>
    </source>
</reference>
<dbReference type="InterPro" id="IPR006214">
    <property type="entry name" value="Bax_inhibitor_1-related"/>
</dbReference>
<feature type="transmembrane region" description="Helical" evidence="6">
    <location>
        <begin position="140"/>
        <end position="158"/>
    </location>
</feature>
<feature type="transmembrane region" description="Helical" evidence="6">
    <location>
        <begin position="165"/>
        <end position="181"/>
    </location>
</feature>
<keyword evidence="3 6" id="KW-0812">Transmembrane</keyword>
<feature type="transmembrane region" description="Helical" evidence="6">
    <location>
        <begin position="201"/>
        <end position="224"/>
    </location>
</feature>
<feature type="transmembrane region" description="Helical" evidence="6">
    <location>
        <begin position="80"/>
        <end position="100"/>
    </location>
</feature>
<dbReference type="RefSeq" id="WP_069697745.1">
    <property type="nucleotide sequence ID" value="NZ_JAGGMA010000018.1"/>
</dbReference>
<dbReference type="PANTHER" id="PTHR23291:SF50">
    <property type="entry name" value="PROTEIN LIFEGUARD 4"/>
    <property type="match status" value="1"/>
</dbReference>
<name>A0A1E5KZI9_9ENTE</name>
<evidence type="ECO:0000256" key="5">
    <source>
        <dbReference type="ARBA" id="ARBA00023136"/>
    </source>
</evidence>
<evidence type="ECO:0000256" key="6">
    <source>
        <dbReference type="RuleBase" id="RU004379"/>
    </source>
</evidence>
<organism evidence="7 8">
    <name type="scientific">Enterococcus rivorum</name>
    <dbReference type="NCBI Taxonomy" id="762845"/>
    <lineage>
        <taxon>Bacteria</taxon>
        <taxon>Bacillati</taxon>
        <taxon>Bacillota</taxon>
        <taxon>Bacilli</taxon>
        <taxon>Lactobacillales</taxon>
        <taxon>Enterococcaceae</taxon>
        <taxon>Enterococcus</taxon>
    </lineage>
</organism>
<comment type="caution">
    <text evidence="7">The sequence shown here is derived from an EMBL/GenBank/DDBJ whole genome shotgun (WGS) entry which is preliminary data.</text>
</comment>
<evidence type="ECO:0000256" key="2">
    <source>
        <dbReference type="ARBA" id="ARBA00010350"/>
    </source>
</evidence>
<evidence type="ECO:0000313" key="8">
    <source>
        <dbReference type="Proteomes" id="UP000095256"/>
    </source>
</evidence>
<dbReference type="GO" id="GO:0005886">
    <property type="term" value="C:plasma membrane"/>
    <property type="evidence" value="ECO:0007669"/>
    <property type="project" value="TreeGrafter"/>
</dbReference>
<dbReference type="Proteomes" id="UP000095256">
    <property type="component" value="Unassembled WGS sequence"/>
</dbReference>
<feature type="transmembrane region" description="Helical" evidence="6">
    <location>
        <begin position="20"/>
        <end position="42"/>
    </location>
</feature>
<dbReference type="AlphaFoldDB" id="A0A1E5KZI9"/>
<dbReference type="CDD" id="cd10432">
    <property type="entry name" value="BI-1-like_bacterial"/>
    <property type="match status" value="1"/>
</dbReference>
<dbReference type="PANTHER" id="PTHR23291">
    <property type="entry name" value="BAX INHIBITOR-RELATED"/>
    <property type="match status" value="1"/>
</dbReference>
<accession>A0A1E5KZI9</accession>
<evidence type="ECO:0000256" key="1">
    <source>
        <dbReference type="ARBA" id="ARBA00004141"/>
    </source>
</evidence>
<feature type="transmembrane region" description="Helical" evidence="6">
    <location>
        <begin position="107"/>
        <end position="128"/>
    </location>
</feature>
<keyword evidence="5 6" id="KW-0472">Membrane</keyword>
<keyword evidence="4 6" id="KW-1133">Transmembrane helix</keyword>
<evidence type="ECO:0000256" key="4">
    <source>
        <dbReference type="ARBA" id="ARBA00022989"/>
    </source>
</evidence>
<feature type="transmembrane region" description="Helical" evidence="6">
    <location>
        <begin position="54"/>
        <end position="74"/>
    </location>
</feature>
<comment type="similarity">
    <text evidence="2 6">Belongs to the BI1 family.</text>
</comment>
<evidence type="ECO:0000256" key="3">
    <source>
        <dbReference type="ARBA" id="ARBA00022692"/>
    </source>
</evidence>
<proteinExistence type="inferred from homology"/>
<protein>
    <recommendedName>
        <fullName evidence="9">BAX inhibitor (BI)-1/YccA family protein</fullName>
    </recommendedName>
</protein>
<comment type="subcellular location">
    <subcellularLocation>
        <location evidence="1">Membrane</location>
        <topology evidence="1">Multi-pass membrane protein</topology>
    </subcellularLocation>
</comment>
<gene>
    <name evidence="7" type="ORF">BCR26_10360</name>
</gene>
<sequence length="228" mass="24834">MNNETVQVGTGLNKFYSKIYAFMAMGIGLSGIVAYFVLKVYANEVFSFFARTPFSFIGIWIVEIGLVIFLGMKARTNPSLAVSGFILYSLLNGITLSITLMIYTQGVVIGAFISASATFVSMALVGMFTKKDLSAMGHAAYSALIGIIIAMLLNAFILKSQPVDYLISLLMVVIFAGITAYDNQNIKNIYNQTGGHPGTGVAVFMALQLYLNFINLFLAFLRIFGKNN</sequence>
<evidence type="ECO:0000313" key="7">
    <source>
        <dbReference type="EMBL" id="OEH83322.1"/>
    </source>
</evidence>